<dbReference type="PANTHER" id="PTHR37542">
    <property type="entry name" value="HELO DOMAIN-CONTAINING PROTEIN-RELATED"/>
    <property type="match status" value="1"/>
</dbReference>
<proteinExistence type="predicted"/>
<feature type="region of interest" description="Disordered" evidence="1">
    <location>
        <begin position="585"/>
        <end position="609"/>
    </location>
</feature>
<evidence type="ECO:0000313" key="3">
    <source>
        <dbReference type="EMBL" id="KAJ9620704.1"/>
    </source>
</evidence>
<comment type="caution">
    <text evidence="3">The sequence shown here is derived from an EMBL/GenBank/DDBJ whole genome shotgun (WGS) entry which is preliminary data.</text>
</comment>
<evidence type="ECO:0000259" key="2">
    <source>
        <dbReference type="PROSITE" id="PS50011"/>
    </source>
</evidence>
<protein>
    <recommendedName>
        <fullName evidence="2">Protein kinase domain-containing protein</fullName>
    </recommendedName>
</protein>
<dbReference type="InterPro" id="IPR011009">
    <property type="entry name" value="Kinase-like_dom_sf"/>
</dbReference>
<keyword evidence="4" id="KW-1185">Reference proteome</keyword>
<dbReference type="PROSITE" id="PS50011">
    <property type="entry name" value="PROTEIN_KINASE_DOM"/>
    <property type="match status" value="1"/>
</dbReference>
<evidence type="ECO:0000256" key="1">
    <source>
        <dbReference type="SAM" id="MobiDB-lite"/>
    </source>
</evidence>
<dbReference type="PANTHER" id="PTHR37542:SF1">
    <property type="entry name" value="PRION-INHIBITION AND PROPAGATION HELO DOMAIN-CONTAINING PROTEIN"/>
    <property type="match status" value="1"/>
</dbReference>
<organism evidence="3 4">
    <name type="scientific">Knufia peltigerae</name>
    <dbReference type="NCBI Taxonomy" id="1002370"/>
    <lineage>
        <taxon>Eukaryota</taxon>
        <taxon>Fungi</taxon>
        <taxon>Dikarya</taxon>
        <taxon>Ascomycota</taxon>
        <taxon>Pezizomycotina</taxon>
        <taxon>Eurotiomycetes</taxon>
        <taxon>Chaetothyriomycetidae</taxon>
        <taxon>Chaetothyriales</taxon>
        <taxon>Trichomeriaceae</taxon>
        <taxon>Knufia</taxon>
    </lineage>
</organism>
<accession>A0AA38XSX4</accession>
<feature type="compositionally biased region" description="Acidic residues" evidence="1">
    <location>
        <begin position="257"/>
        <end position="275"/>
    </location>
</feature>
<dbReference type="GO" id="GO:0004672">
    <property type="term" value="F:protein kinase activity"/>
    <property type="evidence" value="ECO:0007669"/>
    <property type="project" value="InterPro"/>
</dbReference>
<dbReference type="InterPro" id="IPR000719">
    <property type="entry name" value="Prot_kinase_dom"/>
</dbReference>
<feature type="region of interest" description="Disordered" evidence="1">
    <location>
        <begin position="249"/>
        <end position="275"/>
    </location>
</feature>
<feature type="compositionally biased region" description="Basic and acidic residues" evidence="1">
    <location>
        <begin position="594"/>
        <end position="608"/>
    </location>
</feature>
<dbReference type="Gene3D" id="1.10.510.10">
    <property type="entry name" value="Transferase(Phosphotransferase) domain 1"/>
    <property type="match status" value="1"/>
</dbReference>
<sequence length="632" mass="70923">METLATAAALAGLVDLIIKYGEKLIERCKAYAHAETALVELTIRLQNRWYKVKAQVSVLKERANELEKSFLLIQSRTLHVLESKLYQADISVQHFLPQNQTTEGGGGIMGAIILPFSHMNQQKKMTSKAKAEYALRFKTMNGIVDSIKDWQAEFDPSWYFTIVTLKKTLDAPQEDRLGVVRGARAFREARVGVFHGHPPANGQLAAAAAQVLPANTAVPEVDIFVHPDILASEKRLLLYSPFSVTEEKKKMPIPEGAEAEAREEEAWEENEDEEDEQNLIVVETVRYGPYIDINQTTSNIRRLARVLSSIDPMVFGLLRCRGVISSHRLVTTTTTTTTTTKVHRTDDIQMSILFSVPEGLDTPRSFRRVLINQTPCPLNERIDLAKRLCNAVSFVHTSGFVHKNVRPETLLLFSDRKDSNNDNGTSPYLGHAFLVGFSEFRLAEGQSYLRGDDIMARNIYRHPDRQGSHPYLKHTMRHDIYSLGVCLLEIGLWFSFVDYVEDSRGVVRPEVSDRLRAAVMSPFDDDHEGQERKIWTEKDAVKKANNVKAVLTILADTRLPTTMGQEYADLTVSCLACGDVDDVDDDADPDGVVEEDHVGGGNGEKEKEEGEDVALGVGFIQHVIRRIHDIRV</sequence>
<gene>
    <name evidence="3" type="ORF">H2204_012190</name>
</gene>
<dbReference type="EMBL" id="JAPDRN010000121">
    <property type="protein sequence ID" value="KAJ9620704.1"/>
    <property type="molecule type" value="Genomic_DNA"/>
</dbReference>
<evidence type="ECO:0000313" key="4">
    <source>
        <dbReference type="Proteomes" id="UP001172681"/>
    </source>
</evidence>
<feature type="domain" description="Protein kinase" evidence="2">
    <location>
        <begin position="247"/>
        <end position="598"/>
    </location>
</feature>
<dbReference type="Proteomes" id="UP001172681">
    <property type="component" value="Unassembled WGS sequence"/>
</dbReference>
<name>A0AA38XSX4_9EURO</name>
<dbReference type="SUPFAM" id="SSF56112">
    <property type="entry name" value="Protein kinase-like (PK-like)"/>
    <property type="match status" value="1"/>
</dbReference>
<dbReference type="AlphaFoldDB" id="A0AA38XSX4"/>
<reference evidence="3" key="1">
    <citation type="submission" date="2022-10" db="EMBL/GenBank/DDBJ databases">
        <title>Culturing micro-colonial fungi from biological soil crusts in the Mojave desert and describing Neophaeococcomyces mojavensis, and introducing the new genera and species Taxawa tesnikishii.</title>
        <authorList>
            <person name="Kurbessoian T."/>
            <person name="Stajich J.E."/>
        </authorList>
    </citation>
    <scope>NUCLEOTIDE SEQUENCE</scope>
    <source>
        <strain evidence="3">TK_35</strain>
    </source>
</reference>
<dbReference type="GO" id="GO:0005524">
    <property type="term" value="F:ATP binding"/>
    <property type="evidence" value="ECO:0007669"/>
    <property type="project" value="InterPro"/>
</dbReference>